<dbReference type="Proteomes" id="UP000248865">
    <property type="component" value="Unassembled WGS sequence"/>
</dbReference>
<evidence type="ECO:0000313" key="1">
    <source>
        <dbReference type="EMBL" id="PZZ64050.1"/>
    </source>
</evidence>
<protein>
    <submittedName>
        <fullName evidence="1">Holin</fullName>
    </submittedName>
</protein>
<dbReference type="AlphaFoldDB" id="A0A2W7UCW7"/>
<gene>
    <name evidence="1" type="ORF">DIV22_20045</name>
</gene>
<name>A0A2W7UCW7_ECOLX</name>
<comment type="caution">
    <text evidence="1">The sequence shown here is derived from an EMBL/GenBank/DDBJ whole genome shotgun (WGS) entry which is preliminary data.</text>
</comment>
<reference evidence="1 2" key="1">
    <citation type="submission" date="2018-05" db="EMBL/GenBank/DDBJ databases">
        <title>Genomic sequencing of EHEC O26 New European Clone.</title>
        <authorList>
            <person name="Karnisova L."/>
            <person name="Nunvar J."/>
            <person name="Marejkova M."/>
            <person name="Mellmann A."/>
            <person name="Drevinek P."/>
            <person name="Blahova K."/>
            <person name="Bielaszewska M."/>
        </authorList>
    </citation>
    <scope>NUCLEOTIDE SEQUENCE [LARGE SCALE GENOMIC DNA]</scope>
    <source>
        <strain evidence="1 2">14-391</strain>
    </source>
</reference>
<organism evidence="1 2">
    <name type="scientific">Escherichia coli</name>
    <dbReference type="NCBI Taxonomy" id="562"/>
    <lineage>
        <taxon>Bacteria</taxon>
        <taxon>Pseudomonadati</taxon>
        <taxon>Pseudomonadota</taxon>
        <taxon>Gammaproteobacteria</taxon>
        <taxon>Enterobacterales</taxon>
        <taxon>Enterobacteriaceae</taxon>
        <taxon>Escherichia</taxon>
    </lineage>
</organism>
<feature type="non-terminal residue" evidence="1">
    <location>
        <position position="30"/>
    </location>
</feature>
<accession>A0A2W7UCW7</accession>
<dbReference type="EMBL" id="QFSS01000206">
    <property type="protein sequence ID" value="PZZ64050.1"/>
    <property type="molecule type" value="Genomic_DNA"/>
</dbReference>
<sequence length="30" mass="3620">MGRLRRLHELSEPSVVNWWLFYCCQLPDNG</sequence>
<evidence type="ECO:0000313" key="2">
    <source>
        <dbReference type="Proteomes" id="UP000248865"/>
    </source>
</evidence>
<proteinExistence type="predicted"/>